<feature type="signal peptide" evidence="1">
    <location>
        <begin position="1"/>
        <end position="49"/>
    </location>
</feature>
<comment type="caution">
    <text evidence="2">The sequence shown here is derived from an EMBL/GenBank/DDBJ whole genome shotgun (WGS) entry which is preliminary data.</text>
</comment>
<keyword evidence="3" id="KW-1185">Reference proteome</keyword>
<evidence type="ECO:0000313" key="2">
    <source>
        <dbReference type="EMBL" id="KNZ62963.1"/>
    </source>
</evidence>
<dbReference type="VEuPathDB" id="FungiDB:VP01_1201g7"/>
<reference evidence="2 3" key="1">
    <citation type="submission" date="2015-08" db="EMBL/GenBank/DDBJ databases">
        <title>Next Generation Sequencing and Analysis of the Genome of Puccinia sorghi L Schw, the Causal Agent of Maize Common Rust.</title>
        <authorList>
            <person name="Rochi L."/>
            <person name="Burguener G."/>
            <person name="Darino M."/>
            <person name="Turjanski A."/>
            <person name="Kreff E."/>
            <person name="Dieguez M.J."/>
            <person name="Sacco F."/>
        </authorList>
    </citation>
    <scope>NUCLEOTIDE SEQUENCE [LARGE SCALE GENOMIC DNA]</scope>
    <source>
        <strain evidence="2 3">RO10H11247</strain>
    </source>
</reference>
<gene>
    <name evidence="2" type="ORF">VP01_1201g7</name>
</gene>
<organism evidence="2 3">
    <name type="scientific">Puccinia sorghi</name>
    <dbReference type="NCBI Taxonomy" id="27349"/>
    <lineage>
        <taxon>Eukaryota</taxon>
        <taxon>Fungi</taxon>
        <taxon>Dikarya</taxon>
        <taxon>Basidiomycota</taxon>
        <taxon>Pucciniomycotina</taxon>
        <taxon>Pucciniomycetes</taxon>
        <taxon>Pucciniales</taxon>
        <taxon>Pucciniaceae</taxon>
        <taxon>Puccinia</taxon>
    </lineage>
</organism>
<name>A0A0L6VQH9_9BASI</name>
<dbReference type="Proteomes" id="UP000037035">
    <property type="component" value="Unassembled WGS sequence"/>
</dbReference>
<evidence type="ECO:0000313" key="3">
    <source>
        <dbReference type="Proteomes" id="UP000037035"/>
    </source>
</evidence>
<accession>A0A0L6VQH9</accession>
<dbReference type="AlphaFoldDB" id="A0A0L6VQH9"/>
<evidence type="ECO:0000256" key="1">
    <source>
        <dbReference type="SAM" id="SignalP"/>
    </source>
</evidence>
<protein>
    <submittedName>
        <fullName evidence="2">Putative signal peptide protein</fullName>
    </submittedName>
</protein>
<proteinExistence type="predicted"/>
<dbReference type="EMBL" id="LAVV01002244">
    <property type="protein sequence ID" value="KNZ62963.1"/>
    <property type="molecule type" value="Genomic_DNA"/>
</dbReference>
<keyword evidence="1" id="KW-0732">Signal</keyword>
<feature type="chain" id="PRO_5005568707" evidence="1">
    <location>
        <begin position="50"/>
        <end position="269"/>
    </location>
</feature>
<sequence>MGHQGLSTSEERPKVGRQPVLIIQNSVRWRLCTLELLCLLAQLARLAQASVADQPQAQFRAAICLVSKMESSVNQIAFSAGPLQEALYPPPSSMDTGRSILTHLSSIPGSATGTGDCGGHQGLLTSEERLKAGCQPVLIIQNSVCWHLCTLELPRLLAQLACLAQAINPASVADQLQAQFRTAVCLLSKMESLVDQIAFSAGSATSDTPSGCAGGVAVQERADPAVADAGWEGDRSCTELHKWTVGSLHLQMRKHPSWLYWQLGASNGG</sequence>